<gene>
    <name evidence="1" type="ORF">GCM10025883_25180</name>
</gene>
<proteinExistence type="predicted"/>
<organism evidence="1 2">
    <name type="scientific">Mobilicoccus caccae</name>
    <dbReference type="NCBI Taxonomy" id="1859295"/>
    <lineage>
        <taxon>Bacteria</taxon>
        <taxon>Bacillati</taxon>
        <taxon>Actinomycetota</taxon>
        <taxon>Actinomycetes</taxon>
        <taxon>Micrococcales</taxon>
        <taxon>Dermatophilaceae</taxon>
        <taxon>Mobilicoccus</taxon>
    </lineage>
</organism>
<evidence type="ECO:0000313" key="2">
    <source>
        <dbReference type="Proteomes" id="UP001157126"/>
    </source>
</evidence>
<dbReference type="Gene3D" id="3.90.1150.10">
    <property type="entry name" value="Aspartate Aminotransferase, domain 1"/>
    <property type="match status" value="1"/>
</dbReference>
<protein>
    <recommendedName>
        <fullName evidence="3">Aminotransferase class III</fullName>
    </recommendedName>
</protein>
<keyword evidence="2" id="KW-1185">Reference proteome</keyword>
<sequence>MGQVRGVGLVAGVDIVAPHRDGLTPRDTGAQLVELLVERGALAGLTGPGGATLKVRPPLVWEHTHADLFVDLLADALGAL</sequence>
<evidence type="ECO:0008006" key="3">
    <source>
        <dbReference type="Google" id="ProtNLM"/>
    </source>
</evidence>
<comment type="caution">
    <text evidence="1">The sequence shown here is derived from an EMBL/GenBank/DDBJ whole genome shotgun (WGS) entry which is preliminary data.</text>
</comment>
<dbReference type="InterPro" id="IPR015424">
    <property type="entry name" value="PyrdxlP-dep_Trfase"/>
</dbReference>
<evidence type="ECO:0000313" key="1">
    <source>
        <dbReference type="EMBL" id="GMA40473.1"/>
    </source>
</evidence>
<dbReference type="SUPFAM" id="SSF53383">
    <property type="entry name" value="PLP-dependent transferases"/>
    <property type="match status" value="1"/>
</dbReference>
<dbReference type="EMBL" id="BSUO01000001">
    <property type="protein sequence ID" value="GMA40473.1"/>
    <property type="molecule type" value="Genomic_DNA"/>
</dbReference>
<dbReference type="InterPro" id="IPR015422">
    <property type="entry name" value="PyrdxlP-dep_Trfase_small"/>
</dbReference>
<name>A0ABQ6IUW3_9MICO</name>
<dbReference type="Proteomes" id="UP001157126">
    <property type="component" value="Unassembled WGS sequence"/>
</dbReference>
<reference evidence="2" key="1">
    <citation type="journal article" date="2019" name="Int. J. Syst. Evol. Microbiol.">
        <title>The Global Catalogue of Microorganisms (GCM) 10K type strain sequencing project: providing services to taxonomists for standard genome sequencing and annotation.</title>
        <authorList>
            <consortium name="The Broad Institute Genomics Platform"/>
            <consortium name="The Broad Institute Genome Sequencing Center for Infectious Disease"/>
            <person name="Wu L."/>
            <person name="Ma J."/>
        </authorList>
    </citation>
    <scope>NUCLEOTIDE SEQUENCE [LARGE SCALE GENOMIC DNA]</scope>
    <source>
        <strain evidence="2">NBRC 113072</strain>
    </source>
</reference>
<accession>A0ABQ6IUW3</accession>